<protein>
    <submittedName>
        <fullName evidence="1">Uncharacterized protein</fullName>
    </submittedName>
</protein>
<reference evidence="1" key="1">
    <citation type="submission" date="2018-05" db="EMBL/GenBank/DDBJ databases">
        <authorList>
            <person name="Lanie J.A."/>
            <person name="Ng W.-L."/>
            <person name="Kazmierczak K.M."/>
            <person name="Andrzejewski T.M."/>
            <person name="Davidsen T.M."/>
            <person name="Wayne K.J."/>
            <person name="Tettelin H."/>
            <person name="Glass J.I."/>
            <person name="Rusch D."/>
            <person name="Podicherti R."/>
            <person name="Tsui H.-C.T."/>
            <person name="Winkler M.E."/>
        </authorList>
    </citation>
    <scope>NUCLEOTIDE SEQUENCE</scope>
</reference>
<evidence type="ECO:0000313" key="1">
    <source>
        <dbReference type="EMBL" id="SVD57149.1"/>
    </source>
</evidence>
<accession>A0A382WEN0</accession>
<organism evidence="1">
    <name type="scientific">marine metagenome</name>
    <dbReference type="NCBI Taxonomy" id="408172"/>
    <lineage>
        <taxon>unclassified sequences</taxon>
        <taxon>metagenomes</taxon>
        <taxon>ecological metagenomes</taxon>
    </lineage>
</organism>
<sequence>MVEIVAQDNNQRQERWHYLHWQQLHVCYWEHGHRRKDKILLIVNLELL</sequence>
<name>A0A382WEN0_9ZZZZ</name>
<gene>
    <name evidence="1" type="ORF">METZ01_LOCUS410003</name>
</gene>
<dbReference type="AlphaFoldDB" id="A0A382WEN0"/>
<proteinExistence type="predicted"/>
<dbReference type="EMBL" id="UINC01159193">
    <property type="protein sequence ID" value="SVD57149.1"/>
    <property type="molecule type" value="Genomic_DNA"/>
</dbReference>